<sequence length="448" mass="51934">MGIELGLGFLDRITGARNGAFQHLEDFTDRLNHFFSCAIILMLSGVTMANVYFLRPITCTLPTAPDNKFNEFAESVCWVRGTVAVRENDETPTSYEDWEKLRQKADISFYQWVPFCLSIQAMLFFLPHVIWQSLATHVMGENIEAILSMAYKANSAEENTKRQKLVESAAYHLFRLGRQHFDYRSGRWSQLQRKMSRIPGGTLLIAGKRMGNCISLAYIFIKVLYLINLIGQLNIICTFLGHHGNLFTFGQRLIRTLTSKHEWSESEFFPRQTYCPVNVRHLGSKNNMFTAICALPVNMFNEKIYIFLWLWIAIVSILTSGSLILWLIRLTLQSRQTAYIRNYLIVSIHSQLLDIYQNHSLTCDGCNVGVEDPRIENFIREFVKNDGFFILRMIRNNAGDVVTAEILNQWWHMFVSYQKAQLEKESQQNLLKDEKAKMEQKDYDPDKV</sequence>
<keyword evidence="2 9" id="KW-0813">Transport</keyword>
<evidence type="ECO:0000256" key="1">
    <source>
        <dbReference type="ARBA" id="ARBA00004651"/>
    </source>
</evidence>
<dbReference type="WBParaSite" id="TREG1_115280.1">
    <property type="protein sequence ID" value="TREG1_115280.1"/>
    <property type="gene ID" value="TREG1_115280"/>
</dbReference>
<reference evidence="11" key="2">
    <citation type="submission" date="2023-11" db="UniProtKB">
        <authorList>
            <consortium name="WormBaseParasite"/>
        </authorList>
    </citation>
    <scope>IDENTIFICATION</scope>
</reference>
<evidence type="ECO:0000313" key="11">
    <source>
        <dbReference type="WBParaSite" id="TREG1_115280.1"/>
    </source>
</evidence>
<evidence type="ECO:0000313" key="10">
    <source>
        <dbReference type="Proteomes" id="UP000050795"/>
    </source>
</evidence>
<comment type="subcellular location">
    <subcellularLocation>
        <location evidence="1 9">Cell membrane</location>
        <topology evidence="1 9">Multi-pass membrane protein</topology>
    </subcellularLocation>
</comment>
<evidence type="ECO:0000256" key="5">
    <source>
        <dbReference type="ARBA" id="ARBA00022989"/>
    </source>
</evidence>
<feature type="transmembrane region" description="Helical" evidence="9">
    <location>
        <begin position="216"/>
        <end position="241"/>
    </location>
</feature>
<evidence type="ECO:0000256" key="9">
    <source>
        <dbReference type="RuleBase" id="RU010713"/>
    </source>
</evidence>
<dbReference type="InterPro" id="IPR000990">
    <property type="entry name" value="Innexin"/>
</dbReference>
<keyword evidence="3" id="KW-1003">Cell membrane</keyword>
<feature type="transmembrane region" description="Helical" evidence="9">
    <location>
        <begin position="33"/>
        <end position="54"/>
    </location>
</feature>
<keyword evidence="10" id="KW-1185">Reference proteome</keyword>
<protein>
    <recommendedName>
        <fullName evidence="9">Innexin</fullName>
    </recommendedName>
</protein>
<keyword evidence="7 9" id="KW-0472">Membrane</keyword>
<dbReference type="PRINTS" id="PR01262">
    <property type="entry name" value="INNEXIN"/>
</dbReference>
<dbReference type="AlphaFoldDB" id="A0AA85IWT7"/>
<feature type="transmembrane region" description="Helical" evidence="9">
    <location>
        <begin position="304"/>
        <end position="328"/>
    </location>
</feature>
<keyword evidence="6 9" id="KW-0406">Ion transport</keyword>
<name>A0AA85IWT7_TRIRE</name>
<keyword evidence="5 9" id="KW-1133">Transmembrane helix</keyword>
<dbReference type="GO" id="GO:0005243">
    <property type="term" value="F:gap junction channel activity"/>
    <property type="evidence" value="ECO:0007669"/>
    <property type="project" value="TreeGrafter"/>
</dbReference>
<accession>A0AA85IWT7</accession>
<evidence type="ECO:0000256" key="3">
    <source>
        <dbReference type="ARBA" id="ARBA00022475"/>
    </source>
</evidence>
<proteinExistence type="inferred from homology"/>
<evidence type="ECO:0000256" key="8">
    <source>
        <dbReference type="ARBA" id="ARBA00023303"/>
    </source>
</evidence>
<dbReference type="PANTHER" id="PTHR11893:SF36">
    <property type="entry name" value="INNEXIN-5"/>
    <property type="match status" value="1"/>
</dbReference>
<comment type="similarity">
    <text evidence="9">Belongs to the pannexin family.</text>
</comment>
<evidence type="ECO:0000256" key="2">
    <source>
        <dbReference type="ARBA" id="ARBA00022448"/>
    </source>
</evidence>
<keyword evidence="4 9" id="KW-0812">Transmembrane</keyword>
<keyword evidence="8 9" id="KW-0407">Ion channel</keyword>
<evidence type="ECO:0000256" key="6">
    <source>
        <dbReference type="ARBA" id="ARBA00023065"/>
    </source>
</evidence>
<comment type="caution">
    <text evidence="9">Lacks conserved residue(s) required for the propagation of feature annotation.</text>
</comment>
<dbReference type="GO" id="GO:0034220">
    <property type="term" value="P:monoatomic ion transmembrane transport"/>
    <property type="evidence" value="ECO:0007669"/>
    <property type="project" value="UniProtKB-KW"/>
</dbReference>
<evidence type="ECO:0000256" key="7">
    <source>
        <dbReference type="ARBA" id="ARBA00023136"/>
    </source>
</evidence>
<dbReference type="GO" id="GO:0005921">
    <property type="term" value="C:gap junction"/>
    <property type="evidence" value="ECO:0007669"/>
    <property type="project" value="UniProtKB-UniRule"/>
</dbReference>
<dbReference type="Proteomes" id="UP000050795">
    <property type="component" value="Unassembled WGS sequence"/>
</dbReference>
<comment type="function">
    <text evidence="9">Structural component of the gap junctions.</text>
</comment>
<dbReference type="PANTHER" id="PTHR11893">
    <property type="entry name" value="INNEXIN"/>
    <property type="match status" value="1"/>
</dbReference>
<reference evidence="10" key="1">
    <citation type="submission" date="2022-06" db="EMBL/GenBank/DDBJ databases">
        <authorList>
            <person name="Berger JAMES D."/>
            <person name="Berger JAMES D."/>
        </authorList>
    </citation>
    <scope>NUCLEOTIDE SEQUENCE [LARGE SCALE GENOMIC DNA]</scope>
</reference>
<dbReference type="PROSITE" id="PS51013">
    <property type="entry name" value="PANNEXIN"/>
    <property type="match status" value="1"/>
</dbReference>
<dbReference type="Pfam" id="PF00876">
    <property type="entry name" value="Innexin"/>
    <property type="match status" value="1"/>
</dbReference>
<organism evidence="10 11">
    <name type="scientific">Trichobilharzia regenti</name>
    <name type="common">Nasal bird schistosome</name>
    <dbReference type="NCBI Taxonomy" id="157069"/>
    <lineage>
        <taxon>Eukaryota</taxon>
        <taxon>Metazoa</taxon>
        <taxon>Spiralia</taxon>
        <taxon>Lophotrochozoa</taxon>
        <taxon>Platyhelminthes</taxon>
        <taxon>Trematoda</taxon>
        <taxon>Digenea</taxon>
        <taxon>Strigeidida</taxon>
        <taxon>Schistosomatoidea</taxon>
        <taxon>Schistosomatidae</taxon>
        <taxon>Trichobilharzia</taxon>
    </lineage>
</organism>
<dbReference type="GO" id="GO:0005886">
    <property type="term" value="C:plasma membrane"/>
    <property type="evidence" value="ECO:0007669"/>
    <property type="project" value="UniProtKB-SubCell"/>
</dbReference>
<gene>
    <name evidence="9" type="primary">inx</name>
</gene>
<evidence type="ECO:0000256" key="4">
    <source>
        <dbReference type="ARBA" id="ARBA00022692"/>
    </source>
</evidence>